<reference evidence="2 3" key="1">
    <citation type="submission" date="2020-04" db="EMBL/GenBank/DDBJ databases">
        <authorList>
            <person name="De Canck E."/>
        </authorList>
    </citation>
    <scope>NUCLEOTIDE SEQUENCE [LARGE SCALE GENOMIC DNA]</scope>
    <source>
        <strain evidence="2 3">LMG 22037</strain>
    </source>
</reference>
<organism evidence="2 3">
    <name type="scientific">Paraburkholderia phenoliruptrix</name>
    <dbReference type="NCBI Taxonomy" id="252970"/>
    <lineage>
        <taxon>Bacteria</taxon>
        <taxon>Pseudomonadati</taxon>
        <taxon>Pseudomonadota</taxon>
        <taxon>Betaproteobacteria</taxon>
        <taxon>Burkholderiales</taxon>
        <taxon>Burkholderiaceae</taxon>
        <taxon>Paraburkholderia</taxon>
    </lineage>
</organism>
<name>A0A6J5C9B0_9BURK</name>
<keyword evidence="1" id="KW-0732">Signal</keyword>
<evidence type="ECO:0000313" key="2">
    <source>
        <dbReference type="EMBL" id="CAB3730588.1"/>
    </source>
</evidence>
<dbReference type="EMBL" id="CADIKB010000041">
    <property type="protein sequence ID" value="CAB3730588.1"/>
    <property type="molecule type" value="Genomic_DNA"/>
</dbReference>
<proteinExistence type="predicted"/>
<feature type="signal peptide" evidence="1">
    <location>
        <begin position="1"/>
        <end position="25"/>
    </location>
</feature>
<dbReference type="AlphaFoldDB" id="A0A6J5C9B0"/>
<protein>
    <submittedName>
        <fullName evidence="2">Uncharacterized protein</fullName>
    </submittedName>
</protein>
<feature type="chain" id="PRO_5026880653" evidence="1">
    <location>
        <begin position="26"/>
        <end position="240"/>
    </location>
</feature>
<sequence length="240" mass="24461">MRCANLPPKGLLLLGLALAAATGGAAPVRCSWGYQDSTCTAGLARAPAPAPTCSTDPGWTTVASARWIGSQYSAPQCNYQAPPSCPTGYSQTAAPSWTGSSWVGLGCAVPPPAGGIPVGTPESQVCLGAVATVDPWGTPDNGFMHWSSDLAAGQAIFGSLGGPTYGSVSDTYATWFASFPWANIAQINYQAGGEPDPAAMADMWVGGDGYGGTAACWVTPGTTNVLGVEYYNFQYETNGG</sequence>
<evidence type="ECO:0000256" key="1">
    <source>
        <dbReference type="SAM" id="SignalP"/>
    </source>
</evidence>
<dbReference type="Proteomes" id="UP000494249">
    <property type="component" value="Unassembled WGS sequence"/>
</dbReference>
<evidence type="ECO:0000313" key="3">
    <source>
        <dbReference type="Proteomes" id="UP000494249"/>
    </source>
</evidence>
<gene>
    <name evidence="2" type="ORF">LMG22037_05546</name>
</gene>
<accession>A0A6J5C9B0</accession>